<gene>
    <name evidence="2" type="ORF">PEV8663_00747</name>
</gene>
<keyword evidence="3" id="KW-1185">Reference proteome</keyword>
<organism evidence="2 3">
    <name type="scientific">Pelagimonas varians</name>
    <dbReference type="NCBI Taxonomy" id="696760"/>
    <lineage>
        <taxon>Bacteria</taxon>
        <taxon>Pseudomonadati</taxon>
        <taxon>Pseudomonadota</taxon>
        <taxon>Alphaproteobacteria</taxon>
        <taxon>Rhodobacterales</taxon>
        <taxon>Roseobacteraceae</taxon>
        <taxon>Pelagimonas</taxon>
    </lineage>
</organism>
<protein>
    <submittedName>
        <fullName evidence="2">Uncharacterized protein</fullName>
    </submittedName>
</protein>
<feature type="chain" id="PRO_5012828021" evidence="1">
    <location>
        <begin position="16"/>
        <end position="110"/>
    </location>
</feature>
<dbReference type="AlphaFoldDB" id="A0A238K008"/>
<accession>A0A238K008</accession>
<dbReference type="OrthoDB" id="7868749at2"/>
<evidence type="ECO:0000256" key="1">
    <source>
        <dbReference type="SAM" id="SignalP"/>
    </source>
</evidence>
<sequence>MYKFLAGMTFMAAVAAFFTNPDLDDAEKTLKTELMEIVAAKELGEQDGLNAAALLACRVDPNGCYNLLRSGINMTFENNHLYAKLKLEGFNRTASCFGMYDRFFCPGGMQ</sequence>
<evidence type="ECO:0000313" key="2">
    <source>
        <dbReference type="EMBL" id="SMX36241.1"/>
    </source>
</evidence>
<dbReference type="EMBL" id="FXYH01000002">
    <property type="protein sequence ID" value="SMX36241.1"/>
    <property type="molecule type" value="Genomic_DNA"/>
</dbReference>
<evidence type="ECO:0000313" key="3">
    <source>
        <dbReference type="Proteomes" id="UP000220836"/>
    </source>
</evidence>
<dbReference type="Proteomes" id="UP000220836">
    <property type="component" value="Unassembled WGS sequence"/>
</dbReference>
<dbReference type="RefSeq" id="WP_110767792.1">
    <property type="nucleotide sequence ID" value="NZ_FXYH01000002.1"/>
</dbReference>
<reference evidence="2 3" key="1">
    <citation type="submission" date="2017-05" db="EMBL/GenBank/DDBJ databases">
        <authorList>
            <person name="Song R."/>
            <person name="Chenine A.L."/>
            <person name="Ruprecht R.M."/>
        </authorList>
    </citation>
    <scope>NUCLEOTIDE SEQUENCE [LARGE SCALE GENOMIC DNA]</scope>
    <source>
        <strain evidence="2 3">CECT 8663</strain>
    </source>
</reference>
<feature type="signal peptide" evidence="1">
    <location>
        <begin position="1"/>
        <end position="15"/>
    </location>
</feature>
<name>A0A238K008_9RHOB</name>
<keyword evidence="1" id="KW-0732">Signal</keyword>
<proteinExistence type="predicted"/>